<dbReference type="PANTHER" id="PTHR43808">
    <property type="entry name" value="ACETYLORNITHINE DEACETYLASE"/>
    <property type="match status" value="1"/>
</dbReference>
<dbReference type="Pfam" id="PF07687">
    <property type="entry name" value="M20_dimer"/>
    <property type="match status" value="1"/>
</dbReference>
<accession>A0ABS9K7Z6</accession>
<dbReference type="Gene3D" id="3.40.630.10">
    <property type="entry name" value="Zn peptidases"/>
    <property type="match status" value="1"/>
</dbReference>
<evidence type="ECO:0000313" key="4">
    <source>
        <dbReference type="EMBL" id="MCG2586974.1"/>
    </source>
</evidence>
<dbReference type="InterPro" id="IPR017150">
    <property type="entry name" value="Pept_M20_glutamate_carboxypep"/>
</dbReference>
<evidence type="ECO:0000256" key="2">
    <source>
        <dbReference type="ARBA" id="ARBA00022801"/>
    </source>
</evidence>
<keyword evidence="1" id="KW-0479">Metal-binding</keyword>
<dbReference type="Pfam" id="PF01546">
    <property type="entry name" value="Peptidase_M20"/>
    <property type="match status" value="1"/>
</dbReference>
<organism evidence="4 5">
    <name type="scientific">Rhodohalobacter sulfatireducens</name>
    <dbReference type="NCBI Taxonomy" id="2911366"/>
    <lineage>
        <taxon>Bacteria</taxon>
        <taxon>Pseudomonadati</taxon>
        <taxon>Balneolota</taxon>
        <taxon>Balneolia</taxon>
        <taxon>Balneolales</taxon>
        <taxon>Balneolaceae</taxon>
        <taxon>Rhodohalobacter</taxon>
    </lineage>
</organism>
<name>A0ABS9K7Z6_9BACT</name>
<dbReference type="Proteomes" id="UP001165366">
    <property type="component" value="Unassembled WGS sequence"/>
</dbReference>
<sequence>MIPKAETETILNECLSREQEFLTLLEELVNIETPPGDISSHEKLFDRIQKELESLDYTTNHYPSKKSGGQILSRPDADHGSVYQLLLGHIDTVWPEGTLEKMPFNNEGNVFTGPGIYDMKAGISMMILALKIMKDLDLEPTVHPVLFINSDEETGSRESVYRIKNLARTMNRAYVLEPSLDPDGKLKTRRKGVGHFDIEIKGVSSHAGIEPEKGRSAIVELSYLIQKLNELNDPENGISVNVGKIGGGTNTNVVAGESSAAVDVRVLTKKDAKRIKQKILEIEPTTPGVKLNISGGFKRPPLVRNQRNRKLWKEALRIGKRLDLKLTEGISGGGSDGSYTSQFTATLDGLGAVGDGAHSPTEKIFLDKTLERTALLIHLLLLPELE</sequence>
<dbReference type="InterPro" id="IPR002933">
    <property type="entry name" value="Peptidase_M20"/>
</dbReference>
<proteinExistence type="predicted"/>
<comment type="caution">
    <text evidence="4">The sequence shown here is derived from an EMBL/GenBank/DDBJ whole genome shotgun (WGS) entry which is preliminary data.</text>
</comment>
<reference evidence="4" key="2">
    <citation type="submission" date="2024-05" db="EMBL/GenBank/DDBJ databases">
        <title>Rhodohalobacter halophilus gen. nov., sp. nov., a moderately halophilic member of the family Balneolaceae.</title>
        <authorList>
            <person name="Xia J."/>
        </authorList>
    </citation>
    <scope>NUCLEOTIDE SEQUENCE</scope>
    <source>
        <strain evidence="4">WB101</strain>
    </source>
</reference>
<evidence type="ECO:0000259" key="3">
    <source>
        <dbReference type="Pfam" id="PF07687"/>
    </source>
</evidence>
<dbReference type="PIRSF" id="PIRSF037238">
    <property type="entry name" value="Carboxypeptidase_G2"/>
    <property type="match status" value="1"/>
</dbReference>
<evidence type="ECO:0000256" key="1">
    <source>
        <dbReference type="ARBA" id="ARBA00022723"/>
    </source>
</evidence>
<keyword evidence="2" id="KW-0378">Hydrolase</keyword>
<dbReference type="PANTHER" id="PTHR43808:SF9">
    <property type="entry name" value="BLL0789 PROTEIN"/>
    <property type="match status" value="1"/>
</dbReference>
<keyword evidence="5" id="KW-1185">Reference proteome</keyword>
<dbReference type="SUPFAM" id="SSF55031">
    <property type="entry name" value="Bacterial exopeptidase dimerisation domain"/>
    <property type="match status" value="1"/>
</dbReference>
<dbReference type="InterPro" id="IPR011650">
    <property type="entry name" value="Peptidase_M20_dimer"/>
</dbReference>
<reference evidence="4" key="1">
    <citation type="submission" date="2022-01" db="EMBL/GenBank/DDBJ databases">
        <authorList>
            <person name="Wang Y."/>
        </authorList>
    </citation>
    <scope>NUCLEOTIDE SEQUENCE</scope>
    <source>
        <strain evidence="4">WB101</strain>
    </source>
</reference>
<feature type="domain" description="Peptidase M20 dimerisation" evidence="3">
    <location>
        <begin position="189"/>
        <end position="281"/>
    </location>
</feature>
<dbReference type="Gene3D" id="3.30.70.360">
    <property type="match status" value="1"/>
</dbReference>
<dbReference type="InterPro" id="IPR036264">
    <property type="entry name" value="Bact_exopeptidase_dim_dom"/>
</dbReference>
<dbReference type="SUPFAM" id="SSF53187">
    <property type="entry name" value="Zn-dependent exopeptidases"/>
    <property type="match status" value="1"/>
</dbReference>
<dbReference type="InterPro" id="IPR050072">
    <property type="entry name" value="Peptidase_M20A"/>
</dbReference>
<dbReference type="EMBL" id="JAKLWS010000001">
    <property type="protein sequence ID" value="MCG2586974.1"/>
    <property type="molecule type" value="Genomic_DNA"/>
</dbReference>
<evidence type="ECO:0000313" key="5">
    <source>
        <dbReference type="Proteomes" id="UP001165366"/>
    </source>
</evidence>
<protein>
    <submittedName>
        <fullName evidence="4">M20/M25/M40 family metallo-hydrolase</fullName>
    </submittedName>
</protein>
<gene>
    <name evidence="4" type="ORF">L6773_00250</name>
</gene>
<dbReference type="RefSeq" id="WP_237851824.1">
    <property type="nucleotide sequence ID" value="NZ_JAKLWS010000001.1"/>
</dbReference>